<dbReference type="Pfam" id="PF01607">
    <property type="entry name" value="CBM_14"/>
    <property type="match status" value="1"/>
</dbReference>
<proteinExistence type="predicted"/>
<dbReference type="InterPro" id="IPR017853">
    <property type="entry name" value="GH"/>
</dbReference>
<keyword evidence="2" id="KW-0472">Membrane</keyword>
<dbReference type="InterPro" id="IPR002557">
    <property type="entry name" value="Chitin-bd_dom"/>
</dbReference>
<evidence type="ECO:0000259" key="3">
    <source>
        <dbReference type="PROSITE" id="PS50940"/>
    </source>
</evidence>
<dbReference type="PANTHER" id="PTHR42976:SF1">
    <property type="entry name" value="GH18 DOMAIN-CONTAINING PROTEIN-RELATED"/>
    <property type="match status" value="1"/>
</dbReference>
<dbReference type="SUPFAM" id="SSF51445">
    <property type="entry name" value="(Trans)glycosidases"/>
    <property type="match status" value="1"/>
</dbReference>
<dbReference type="GO" id="GO:0008061">
    <property type="term" value="F:chitin binding"/>
    <property type="evidence" value="ECO:0007669"/>
    <property type="project" value="InterPro"/>
</dbReference>
<dbReference type="InterPro" id="IPR052750">
    <property type="entry name" value="GH18_Chitinase"/>
</dbReference>
<evidence type="ECO:0008006" key="7">
    <source>
        <dbReference type="Google" id="ProtNLM"/>
    </source>
</evidence>
<organism evidence="5 6">
    <name type="scientific">Dermatophagoides farinae</name>
    <name type="common">American house dust mite</name>
    <dbReference type="NCBI Taxonomy" id="6954"/>
    <lineage>
        <taxon>Eukaryota</taxon>
        <taxon>Metazoa</taxon>
        <taxon>Ecdysozoa</taxon>
        <taxon>Arthropoda</taxon>
        <taxon>Chelicerata</taxon>
        <taxon>Arachnida</taxon>
        <taxon>Acari</taxon>
        <taxon>Acariformes</taxon>
        <taxon>Sarcoptiformes</taxon>
        <taxon>Astigmata</taxon>
        <taxon>Psoroptidia</taxon>
        <taxon>Analgoidea</taxon>
        <taxon>Pyroglyphidae</taxon>
        <taxon>Dermatophagoidinae</taxon>
        <taxon>Dermatophagoides</taxon>
    </lineage>
</organism>
<accession>A0A922HZ22</accession>
<dbReference type="Gene3D" id="2.170.140.10">
    <property type="entry name" value="Chitin binding domain"/>
    <property type="match status" value="1"/>
</dbReference>
<feature type="domain" description="GH18" evidence="4">
    <location>
        <begin position="44"/>
        <end position="351"/>
    </location>
</feature>
<name>A0A922HZ22_DERFA</name>
<dbReference type="PROSITE" id="PS50940">
    <property type="entry name" value="CHIT_BIND_II"/>
    <property type="match status" value="1"/>
</dbReference>
<evidence type="ECO:0000259" key="4">
    <source>
        <dbReference type="PROSITE" id="PS51910"/>
    </source>
</evidence>
<dbReference type="Proteomes" id="UP000790347">
    <property type="component" value="Unassembled WGS sequence"/>
</dbReference>
<keyword evidence="6" id="KW-1185">Reference proteome</keyword>
<dbReference type="GO" id="GO:0005975">
    <property type="term" value="P:carbohydrate metabolic process"/>
    <property type="evidence" value="ECO:0007669"/>
    <property type="project" value="InterPro"/>
</dbReference>
<dbReference type="PANTHER" id="PTHR42976">
    <property type="entry name" value="BIFUNCTIONAL CHITINASE/LYSOZYME-RELATED"/>
    <property type="match status" value="1"/>
</dbReference>
<feature type="region of interest" description="Disordered" evidence="1">
    <location>
        <begin position="364"/>
        <end position="410"/>
    </location>
</feature>
<feature type="transmembrane region" description="Helical" evidence="2">
    <location>
        <begin position="12"/>
        <end position="33"/>
    </location>
</feature>
<dbReference type="EMBL" id="ASGP02000004">
    <property type="protein sequence ID" value="KAH9511894.1"/>
    <property type="molecule type" value="Genomic_DNA"/>
</dbReference>
<dbReference type="GO" id="GO:0005576">
    <property type="term" value="C:extracellular region"/>
    <property type="evidence" value="ECO:0007669"/>
    <property type="project" value="InterPro"/>
</dbReference>
<dbReference type="Gene3D" id="3.20.20.80">
    <property type="entry name" value="Glycosidases"/>
    <property type="match status" value="1"/>
</dbReference>
<dbReference type="InterPro" id="IPR001223">
    <property type="entry name" value="Glyco_hydro18_cat"/>
</dbReference>
<reference evidence="5" key="1">
    <citation type="submission" date="2013-05" db="EMBL/GenBank/DDBJ databases">
        <authorList>
            <person name="Yim A.K.Y."/>
            <person name="Chan T.F."/>
            <person name="Ji K.M."/>
            <person name="Liu X.Y."/>
            <person name="Zhou J.W."/>
            <person name="Li R.Q."/>
            <person name="Yang K.Y."/>
            <person name="Li J."/>
            <person name="Li M."/>
            <person name="Law P.T.W."/>
            <person name="Wu Y.L."/>
            <person name="Cai Z.L."/>
            <person name="Qin H."/>
            <person name="Bao Y."/>
            <person name="Leung R.K.K."/>
            <person name="Ng P.K.S."/>
            <person name="Zou J."/>
            <person name="Zhong X.J."/>
            <person name="Ran P.X."/>
            <person name="Zhong N.S."/>
            <person name="Liu Z.G."/>
            <person name="Tsui S.K.W."/>
        </authorList>
    </citation>
    <scope>NUCLEOTIDE SEQUENCE</scope>
    <source>
        <strain evidence="5">Derf</strain>
        <tissue evidence="5">Whole organism</tissue>
    </source>
</reference>
<sequence>MKLAKNNNDNRCRLATITTNMTIIMMIFFIVFINDSNIVMANEIQSAPYYMPFDEAQNIDDILANSSLKHFILAFILAPNDSHDCIPAWNGLRNRLVTEDTFIAEIIDKIRVAGGDVSISFGGAFGTELGHACQTAAQLAAAYQLVIDKYKLTHIDLDIEGDSLGAVVDERRRFEAIRILKNNARQNGKKLYVSLTLPTTVVGINDAGREEIKLAIERQAEIDLYSLMAFDFGAMANNMVHTVITVMEAFHQQIKSIHTDWSDQKVYEHTGMILMNGHTDQPSELFSQQTFEELIQYASTHGLSRVSFWAINRDRPCPPDRQHGWAASFCSCIDQQAYDFSRILSKFKSQEIITTSITTTTSTTTKIPQTTTEKHHTESRPTTTTTSTTKIPQTTTTTKTTHRPDNDDVDCSKVPGGEGIFPCKNDIHHFIECSNGIKYIFSCPENTKFDPKLLKCVWE</sequence>
<dbReference type="PROSITE" id="PS51910">
    <property type="entry name" value="GH18_2"/>
    <property type="match status" value="1"/>
</dbReference>
<dbReference type="AlphaFoldDB" id="A0A922HZ22"/>
<feature type="compositionally biased region" description="Low complexity" evidence="1">
    <location>
        <begin position="382"/>
        <end position="399"/>
    </location>
</feature>
<evidence type="ECO:0000256" key="2">
    <source>
        <dbReference type="SAM" id="Phobius"/>
    </source>
</evidence>
<dbReference type="SUPFAM" id="SSF57625">
    <property type="entry name" value="Invertebrate chitin-binding proteins"/>
    <property type="match status" value="1"/>
</dbReference>
<evidence type="ECO:0000313" key="6">
    <source>
        <dbReference type="Proteomes" id="UP000790347"/>
    </source>
</evidence>
<comment type="caution">
    <text evidence="5">The sequence shown here is derived from an EMBL/GenBank/DDBJ whole genome shotgun (WGS) entry which is preliminary data.</text>
</comment>
<keyword evidence="2" id="KW-0812">Transmembrane</keyword>
<reference evidence="5" key="2">
    <citation type="journal article" date="2022" name="Res Sq">
        <title>Comparative Genomics Reveals Insights into the Divergent Evolution of Astigmatic Mites and Household Pest Adaptations.</title>
        <authorList>
            <person name="Xiong Q."/>
            <person name="Wan A.T.-Y."/>
            <person name="Liu X.-Y."/>
            <person name="Fung C.S.-H."/>
            <person name="Xiao X."/>
            <person name="Malainual N."/>
            <person name="Hou J."/>
            <person name="Wang L."/>
            <person name="Wang M."/>
            <person name="Yang K."/>
            <person name="Cui Y."/>
            <person name="Leung E."/>
            <person name="Nong W."/>
            <person name="Shin S.-K."/>
            <person name="Au S."/>
            <person name="Jeong K.Y."/>
            <person name="Chew F.T."/>
            <person name="Hui J."/>
            <person name="Leung T.F."/>
            <person name="Tungtrongchitr A."/>
            <person name="Zhong N."/>
            <person name="Liu Z."/>
            <person name="Tsui S."/>
        </authorList>
    </citation>
    <scope>NUCLEOTIDE SEQUENCE</scope>
    <source>
        <strain evidence="5">Derf</strain>
        <tissue evidence="5">Whole organism</tissue>
    </source>
</reference>
<evidence type="ECO:0000313" key="5">
    <source>
        <dbReference type="EMBL" id="KAH9511894.1"/>
    </source>
</evidence>
<keyword evidence="2" id="KW-1133">Transmembrane helix</keyword>
<gene>
    <name evidence="5" type="ORF">DERF_010318</name>
</gene>
<protein>
    <recommendedName>
        <fullName evidence="7">Chitinase</fullName>
    </recommendedName>
</protein>
<evidence type="ECO:0000256" key="1">
    <source>
        <dbReference type="SAM" id="MobiDB-lite"/>
    </source>
</evidence>
<dbReference type="SMART" id="SM00494">
    <property type="entry name" value="ChtBD2"/>
    <property type="match status" value="1"/>
</dbReference>
<feature type="domain" description="Chitin-binding type-2" evidence="3">
    <location>
        <begin position="408"/>
        <end position="459"/>
    </location>
</feature>
<dbReference type="InterPro" id="IPR036508">
    <property type="entry name" value="Chitin-bd_dom_sf"/>
</dbReference>